<dbReference type="OrthoDB" id="9809288at2"/>
<gene>
    <name evidence="4" type="ORF">DSCA_19030</name>
</gene>
<dbReference type="InterPro" id="IPR029479">
    <property type="entry name" value="Nitroreductase"/>
</dbReference>
<dbReference type="Gene3D" id="3.40.109.10">
    <property type="entry name" value="NADH Oxidase"/>
    <property type="match status" value="1"/>
</dbReference>
<dbReference type="Proteomes" id="UP000427906">
    <property type="component" value="Chromosome"/>
</dbReference>
<accession>A0A5K7YHC9</accession>
<evidence type="ECO:0000256" key="2">
    <source>
        <dbReference type="ARBA" id="ARBA00023002"/>
    </source>
</evidence>
<evidence type="ECO:0000313" key="4">
    <source>
        <dbReference type="EMBL" id="BBO67973.1"/>
    </source>
</evidence>
<organism evidence="4 5">
    <name type="scientific">Desulfosarcina alkanivorans</name>
    <dbReference type="NCBI Taxonomy" id="571177"/>
    <lineage>
        <taxon>Bacteria</taxon>
        <taxon>Pseudomonadati</taxon>
        <taxon>Thermodesulfobacteriota</taxon>
        <taxon>Desulfobacteria</taxon>
        <taxon>Desulfobacterales</taxon>
        <taxon>Desulfosarcinaceae</taxon>
        <taxon>Desulfosarcina</taxon>
    </lineage>
</organism>
<keyword evidence="2" id="KW-0560">Oxidoreductase</keyword>
<dbReference type="InterPro" id="IPR000415">
    <property type="entry name" value="Nitroreductase-like"/>
</dbReference>
<reference evidence="4 5" key="1">
    <citation type="submission" date="2019-11" db="EMBL/GenBank/DDBJ databases">
        <title>Comparative genomics of hydrocarbon-degrading Desulfosarcina strains.</title>
        <authorList>
            <person name="Watanabe M."/>
            <person name="Kojima H."/>
            <person name="Fukui M."/>
        </authorList>
    </citation>
    <scope>NUCLEOTIDE SEQUENCE [LARGE SCALE GENOMIC DNA]</scope>
    <source>
        <strain evidence="4 5">PL12</strain>
    </source>
</reference>
<proteinExistence type="inferred from homology"/>
<comment type="similarity">
    <text evidence="1">Belongs to the nitroreductase family.</text>
</comment>
<dbReference type="EMBL" id="AP021874">
    <property type="protein sequence ID" value="BBO67973.1"/>
    <property type="molecule type" value="Genomic_DNA"/>
</dbReference>
<sequence length="201" mass="23438">MQVDEAIRARRAIKWYDPEHQMPEETFLKLMEHAILAPTAFNIQNWRFVRVTDPEQRKAIRAVAWDQAQVTDASELLVLCFDNKCWQRDPQRYWRKAPQEVQDFLVPAIDDYYRDKPQIERDEGMRSCGLAGQTIMLMALELGYQSCPMDGFDYDEVAKIINLPEDHSIAFMIAIGKGTKDSWPKPGQLPLDEVMINNRFD</sequence>
<dbReference type="PANTHER" id="PTHR43673:SF12">
    <property type="entry name" value="PROTEIN DRGA"/>
    <property type="match status" value="1"/>
</dbReference>
<name>A0A5K7YHC9_9BACT</name>
<dbReference type="SUPFAM" id="SSF55469">
    <property type="entry name" value="FMN-dependent nitroreductase-like"/>
    <property type="match status" value="1"/>
</dbReference>
<dbReference type="KEGG" id="dalk:DSCA_19030"/>
<dbReference type="PANTHER" id="PTHR43673">
    <property type="entry name" value="NAD(P)H NITROREDUCTASE YDGI-RELATED"/>
    <property type="match status" value="1"/>
</dbReference>
<evidence type="ECO:0000313" key="5">
    <source>
        <dbReference type="Proteomes" id="UP000427906"/>
    </source>
</evidence>
<keyword evidence="5" id="KW-1185">Reference proteome</keyword>
<feature type="domain" description="Nitroreductase" evidence="3">
    <location>
        <begin position="7"/>
        <end position="177"/>
    </location>
</feature>
<dbReference type="Pfam" id="PF00881">
    <property type="entry name" value="Nitroreductase"/>
    <property type="match status" value="1"/>
</dbReference>
<dbReference type="CDD" id="cd02137">
    <property type="entry name" value="MhqN-like"/>
    <property type="match status" value="1"/>
</dbReference>
<evidence type="ECO:0000259" key="3">
    <source>
        <dbReference type="Pfam" id="PF00881"/>
    </source>
</evidence>
<dbReference type="GO" id="GO:0016491">
    <property type="term" value="F:oxidoreductase activity"/>
    <property type="evidence" value="ECO:0007669"/>
    <property type="project" value="UniProtKB-KW"/>
</dbReference>
<dbReference type="AlphaFoldDB" id="A0A5K7YHC9"/>
<dbReference type="RefSeq" id="WP_155316177.1">
    <property type="nucleotide sequence ID" value="NZ_AP021874.1"/>
</dbReference>
<evidence type="ECO:0000256" key="1">
    <source>
        <dbReference type="ARBA" id="ARBA00007118"/>
    </source>
</evidence>
<protein>
    <submittedName>
        <fullName evidence="4">Nitroreductase</fullName>
    </submittedName>
</protein>